<dbReference type="Pfam" id="PF01041">
    <property type="entry name" value="DegT_DnrJ_EryC1"/>
    <property type="match status" value="1"/>
</dbReference>
<dbReference type="PANTHER" id="PTHR30244:SF34">
    <property type="entry name" value="DTDP-4-AMINO-4,6-DIDEOXYGALACTOSE TRANSAMINASE"/>
    <property type="match status" value="1"/>
</dbReference>
<keyword evidence="5" id="KW-1185">Reference proteome</keyword>
<dbReference type="InterPro" id="IPR015421">
    <property type="entry name" value="PyrdxlP-dep_Trfase_major"/>
</dbReference>
<dbReference type="InterPro" id="IPR000653">
    <property type="entry name" value="DegT/StrS_aminotransferase"/>
</dbReference>
<protein>
    <recommendedName>
        <fullName evidence="6">DegT/DnrJ/EryC1/StrS aminotransferase family protein</fullName>
    </recommendedName>
</protein>
<dbReference type="Proteomes" id="UP000248544">
    <property type="component" value="Unassembled WGS sequence"/>
</dbReference>
<comment type="caution">
    <text evidence="4">The sequence shown here is derived from an EMBL/GenBank/DDBJ whole genome shotgun (WGS) entry which is preliminary data.</text>
</comment>
<dbReference type="InterPro" id="IPR015424">
    <property type="entry name" value="PyrdxlP-dep_Trfase"/>
</dbReference>
<evidence type="ECO:0000256" key="3">
    <source>
        <dbReference type="SAM" id="MobiDB-lite"/>
    </source>
</evidence>
<proteinExistence type="inferred from homology"/>
<organism evidence="4 5">
    <name type="scientific">Spongiactinospora gelatinilytica</name>
    <dbReference type="NCBI Taxonomy" id="2666298"/>
    <lineage>
        <taxon>Bacteria</taxon>
        <taxon>Bacillati</taxon>
        <taxon>Actinomycetota</taxon>
        <taxon>Actinomycetes</taxon>
        <taxon>Streptosporangiales</taxon>
        <taxon>Streptosporangiaceae</taxon>
        <taxon>Spongiactinospora</taxon>
    </lineage>
</organism>
<comment type="similarity">
    <text evidence="2">Belongs to the DegT/DnrJ/EryC1 family.</text>
</comment>
<evidence type="ECO:0000313" key="5">
    <source>
        <dbReference type="Proteomes" id="UP000248544"/>
    </source>
</evidence>
<dbReference type="RefSeq" id="WP_111171250.1">
    <property type="nucleotide sequence ID" value="NZ_POUA01000401.1"/>
</dbReference>
<dbReference type="GO" id="GO:0000271">
    <property type="term" value="P:polysaccharide biosynthetic process"/>
    <property type="evidence" value="ECO:0007669"/>
    <property type="project" value="TreeGrafter"/>
</dbReference>
<dbReference type="PANTHER" id="PTHR30244">
    <property type="entry name" value="TRANSAMINASE"/>
    <property type="match status" value="1"/>
</dbReference>
<comment type="cofactor">
    <cofactor evidence="1">
        <name>pyridoxal 5'-phosphate</name>
        <dbReference type="ChEBI" id="CHEBI:597326"/>
    </cofactor>
</comment>
<evidence type="ECO:0000256" key="1">
    <source>
        <dbReference type="ARBA" id="ARBA00001933"/>
    </source>
</evidence>
<dbReference type="GO" id="GO:0008483">
    <property type="term" value="F:transaminase activity"/>
    <property type="evidence" value="ECO:0007669"/>
    <property type="project" value="TreeGrafter"/>
</dbReference>
<name>A0A2W2FUU7_9ACTN</name>
<dbReference type="AlphaFoldDB" id="A0A2W2FUU7"/>
<reference evidence="4 5" key="1">
    <citation type="submission" date="2018-01" db="EMBL/GenBank/DDBJ databases">
        <title>Draft genome sequence of Sphaerisporangium sp. 7K107.</title>
        <authorList>
            <person name="Sahin N."/>
            <person name="Saygin H."/>
            <person name="Ay H."/>
        </authorList>
    </citation>
    <scope>NUCLEOTIDE SEQUENCE [LARGE SCALE GENOMIC DNA]</scope>
    <source>
        <strain evidence="4 5">7K107</strain>
    </source>
</reference>
<sequence length="407" mass="43483">MNTSATGDQPVTLSSEGPAARSTERPTERRIGRRCLYMPSARLGLYLALRGLVPPGTRVLMSPVNCETVMFAAVAAGLRPVMAPVSPADGTIDVGRIDWDGIGAVVATHLYGLPGEIRRLAAECERRGAVLVEDCAHAFQTEVTGPGGERRHVGTFGAAGVFSLAKHPRAGGGGLLAVDDDVAERLAKARDELLTAPAVGRELPAVIAPLVRDAVFALRLSGPAWRAAKALRIEVAHENDEARVRDLAAAADDTDDLDLTRFDRWMSVGAGGYRVAHSRLLRGAVARRVRLVDGRRARRRRLAGVRVLSALPTAATGVTAFADQPLFRVPLLVADRDAARAALERRGVITTCLYTPPLDDDFGPGLAEPGPTPQIARWWARHALPVDPLQAARALPILRRLVPAVHP</sequence>
<keyword evidence="2" id="KW-0663">Pyridoxal phosphate</keyword>
<evidence type="ECO:0000256" key="2">
    <source>
        <dbReference type="RuleBase" id="RU004508"/>
    </source>
</evidence>
<evidence type="ECO:0000313" key="4">
    <source>
        <dbReference type="EMBL" id="PZG28338.1"/>
    </source>
</evidence>
<accession>A0A2W2FUU7</accession>
<dbReference type="GO" id="GO:0030170">
    <property type="term" value="F:pyridoxal phosphate binding"/>
    <property type="evidence" value="ECO:0007669"/>
    <property type="project" value="TreeGrafter"/>
</dbReference>
<dbReference type="SUPFAM" id="SSF53383">
    <property type="entry name" value="PLP-dependent transferases"/>
    <property type="match status" value="1"/>
</dbReference>
<feature type="region of interest" description="Disordered" evidence="3">
    <location>
        <begin position="1"/>
        <end position="28"/>
    </location>
</feature>
<dbReference type="Gene3D" id="3.40.640.10">
    <property type="entry name" value="Type I PLP-dependent aspartate aminotransferase-like (Major domain)"/>
    <property type="match status" value="1"/>
</dbReference>
<dbReference type="EMBL" id="POUA01000401">
    <property type="protein sequence ID" value="PZG28338.1"/>
    <property type="molecule type" value="Genomic_DNA"/>
</dbReference>
<feature type="compositionally biased region" description="Polar residues" evidence="3">
    <location>
        <begin position="1"/>
        <end position="15"/>
    </location>
</feature>
<evidence type="ECO:0008006" key="6">
    <source>
        <dbReference type="Google" id="ProtNLM"/>
    </source>
</evidence>
<gene>
    <name evidence="4" type="ORF">C1I98_32890</name>
</gene>